<dbReference type="STRING" id="1121421.SAMN02745123_00802"/>
<evidence type="ECO:0000313" key="9">
    <source>
        <dbReference type="EMBL" id="SHK13131.1"/>
    </source>
</evidence>
<dbReference type="InterPro" id="IPR017900">
    <property type="entry name" value="4Fe4S_Fe_S_CS"/>
</dbReference>
<organism evidence="9 10">
    <name type="scientific">Desulforamulus aeronauticus DSM 10349</name>
    <dbReference type="NCBI Taxonomy" id="1121421"/>
    <lineage>
        <taxon>Bacteria</taxon>
        <taxon>Bacillati</taxon>
        <taxon>Bacillota</taxon>
        <taxon>Clostridia</taxon>
        <taxon>Eubacteriales</taxon>
        <taxon>Peptococcaceae</taxon>
        <taxon>Desulforamulus</taxon>
    </lineage>
</organism>
<feature type="domain" description="4Fe-4S ferredoxin-type" evidence="8">
    <location>
        <begin position="28"/>
        <end position="53"/>
    </location>
</feature>
<protein>
    <submittedName>
        <fullName evidence="9">Ni,Fe-hydrogenase III small subunit</fullName>
    </submittedName>
</protein>
<name>A0A1M6PZ00_9FIRM</name>
<dbReference type="OrthoDB" id="9786737at2"/>
<evidence type="ECO:0000256" key="1">
    <source>
        <dbReference type="ARBA" id="ARBA00001966"/>
    </source>
</evidence>
<dbReference type="GO" id="GO:0046872">
    <property type="term" value="F:metal ion binding"/>
    <property type="evidence" value="ECO:0007669"/>
    <property type="project" value="UniProtKB-KW"/>
</dbReference>
<dbReference type="PANTHER" id="PTHR42989">
    <property type="entry name" value="HYDROGENASE-4 COMPONENT I"/>
    <property type="match status" value="1"/>
</dbReference>
<evidence type="ECO:0000256" key="6">
    <source>
        <dbReference type="ARBA" id="ARBA00023004"/>
    </source>
</evidence>
<dbReference type="GO" id="GO:0051539">
    <property type="term" value="F:4 iron, 4 sulfur cluster binding"/>
    <property type="evidence" value="ECO:0007669"/>
    <property type="project" value="UniProtKB-KW"/>
</dbReference>
<dbReference type="InterPro" id="IPR017896">
    <property type="entry name" value="4Fe4S_Fe-S-bd"/>
</dbReference>
<evidence type="ECO:0000256" key="3">
    <source>
        <dbReference type="ARBA" id="ARBA00010870"/>
    </source>
</evidence>
<keyword evidence="6" id="KW-0408">Iron</keyword>
<keyword evidence="10" id="KW-1185">Reference proteome</keyword>
<dbReference type="Proteomes" id="UP000183997">
    <property type="component" value="Unassembled WGS sequence"/>
</dbReference>
<feature type="domain" description="4Fe-4S ferredoxin-type" evidence="8">
    <location>
        <begin position="54"/>
        <end position="83"/>
    </location>
</feature>
<dbReference type="Gene3D" id="3.30.70.20">
    <property type="match status" value="1"/>
</dbReference>
<dbReference type="PROSITE" id="PS51379">
    <property type="entry name" value="4FE4S_FER_2"/>
    <property type="match status" value="2"/>
</dbReference>
<dbReference type="RefSeq" id="WP_072911115.1">
    <property type="nucleotide sequence ID" value="NZ_FRAR01000007.1"/>
</dbReference>
<dbReference type="NCBIfam" id="NF005012">
    <property type="entry name" value="PRK06411.1"/>
    <property type="match status" value="1"/>
</dbReference>
<dbReference type="PROSITE" id="PS00198">
    <property type="entry name" value="4FE4S_FER_1"/>
    <property type="match status" value="1"/>
</dbReference>
<keyword evidence="5" id="KW-0479">Metal-binding</keyword>
<keyword evidence="7" id="KW-0411">Iron-sulfur</keyword>
<comment type="similarity">
    <text evidence="3">Belongs to the FrhG family.</text>
</comment>
<evidence type="ECO:0000256" key="2">
    <source>
        <dbReference type="ARBA" id="ARBA00009173"/>
    </source>
</evidence>
<evidence type="ECO:0000313" key="10">
    <source>
        <dbReference type="Proteomes" id="UP000183997"/>
    </source>
</evidence>
<proteinExistence type="inferred from homology"/>
<evidence type="ECO:0000256" key="7">
    <source>
        <dbReference type="ARBA" id="ARBA00023014"/>
    </source>
</evidence>
<keyword evidence="4" id="KW-0004">4Fe-4S</keyword>
<dbReference type="AlphaFoldDB" id="A0A1M6PZ00"/>
<reference evidence="10" key="1">
    <citation type="submission" date="2016-11" db="EMBL/GenBank/DDBJ databases">
        <authorList>
            <person name="Varghese N."/>
            <person name="Submissions S."/>
        </authorList>
    </citation>
    <scope>NUCLEOTIDE SEQUENCE [LARGE SCALE GENOMIC DNA]</scope>
    <source>
        <strain evidence="10">DSM 10349</strain>
    </source>
</reference>
<sequence>MLNLVKSLINSRIITEDSTSWGEGFGRGLPIIHQESCLADCPKCENTCPTGALKNKVINPRGCIFCHSCLRSCPVNAITETEIPVISSSVSTEQLGQELRSKLKKDCRRSLHIRYVDAGSCNGCDFEINSVTNPVYDIQQYGIDFVASPRHADMLLVTGSVTRNLEIALQKTYEACPKPTLVVAVGACACGGGIFKEAYAAGGGVGKHLPVDVYVPGCPPTPALIIKGILAAIDRG</sequence>
<dbReference type="Pfam" id="PF00037">
    <property type="entry name" value="Fer4"/>
    <property type="match status" value="1"/>
</dbReference>
<accession>A0A1M6PZ00</accession>
<dbReference type="Gene3D" id="3.40.50.12280">
    <property type="match status" value="1"/>
</dbReference>
<dbReference type="InterPro" id="IPR006137">
    <property type="entry name" value="NADH_UbQ_OxRdtase-like_20kDa"/>
</dbReference>
<dbReference type="Pfam" id="PF01058">
    <property type="entry name" value="Oxidored_q6"/>
    <property type="match status" value="1"/>
</dbReference>
<gene>
    <name evidence="9" type="ORF">SAMN02745123_00802</name>
</gene>
<evidence type="ECO:0000256" key="4">
    <source>
        <dbReference type="ARBA" id="ARBA00022485"/>
    </source>
</evidence>
<dbReference type="InterPro" id="IPR052375">
    <property type="entry name" value="Complex_I_20kDa-like"/>
</dbReference>
<evidence type="ECO:0000259" key="8">
    <source>
        <dbReference type="PROSITE" id="PS51379"/>
    </source>
</evidence>
<dbReference type="PANTHER" id="PTHR42989:SF1">
    <property type="entry name" value="FORMATE HYDROGENLYASE SUBUNIT 7-RELATED"/>
    <property type="match status" value="1"/>
</dbReference>
<dbReference type="SUPFAM" id="SSF54862">
    <property type="entry name" value="4Fe-4S ferredoxins"/>
    <property type="match status" value="1"/>
</dbReference>
<evidence type="ECO:0000256" key="5">
    <source>
        <dbReference type="ARBA" id="ARBA00022723"/>
    </source>
</evidence>
<comment type="cofactor">
    <cofactor evidence="1">
        <name>[4Fe-4S] cluster</name>
        <dbReference type="ChEBI" id="CHEBI:49883"/>
    </cofactor>
</comment>
<dbReference type="SUPFAM" id="SSF56770">
    <property type="entry name" value="HydA/Nqo6-like"/>
    <property type="match status" value="1"/>
</dbReference>
<comment type="similarity">
    <text evidence="2">Belongs to the complex I 20 kDa subunit family.</text>
</comment>
<dbReference type="EMBL" id="FRAR01000007">
    <property type="protein sequence ID" value="SHK13131.1"/>
    <property type="molecule type" value="Genomic_DNA"/>
</dbReference>